<reference evidence="5 6" key="1">
    <citation type="submission" date="2017-01" db="EMBL/GenBank/DDBJ databases">
        <authorList>
            <person name="Erauso G."/>
        </authorList>
    </citation>
    <scope>NUCLEOTIDE SEQUENCE [LARGE SCALE GENOMIC DNA]</scope>
    <source>
        <strain evidence="5">MESINF1</strain>
    </source>
</reference>
<evidence type="ECO:0000313" key="6">
    <source>
        <dbReference type="Proteomes" id="UP000250796"/>
    </source>
</evidence>
<evidence type="ECO:0000256" key="2">
    <source>
        <dbReference type="ARBA" id="ARBA00022729"/>
    </source>
</evidence>
<name>A0A7Z7PPE2_9BACT</name>
<comment type="similarity">
    <text evidence="1">Belongs to the leucine-binding protein family.</text>
</comment>
<dbReference type="Pfam" id="PF13458">
    <property type="entry name" value="Peripla_BP_6"/>
    <property type="match status" value="1"/>
</dbReference>
<evidence type="ECO:0000259" key="4">
    <source>
        <dbReference type="Pfam" id="PF13458"/>
    </source>
</evidence>
<proteinExistence type="inferred from homology"/>
<keyword evidence="2 3" id="KW-0732">Signal</keyword>
<keyword evidence="6" id="KW-1185">Reference proteome</keyword>
<sequence length="411" mass="44845">MKKVILLTLVLAVLAMMAVAATPIKIGAVLPLGDITGDQAAKAMKLAVAEINAAGGLLGRPVELIVIDDELKPEKGAAAIDKLATVDKVDFFVGGMGSSVHLAQIPVMKRYQKITIWIGAASYLCENAVGPDADWYFHLHPWDYQQGASYGRGWTELSEAYPEIRTDRIFLAYEEGGFGTASHESYVALQRQAQQGEGAWAAIMNDYKGVSFKSAALGGGDYRAMLQQAKAYNPDLFIWAGYDADALPMLQQAKEIGFAPEFFVGAPPGWPAHFGDSPLAEGVTLYGMWAPTINKVSPIAEHFYNAYIEMFKEEPATYFAPLGYTNIYFLAEGIKAAGTIDKAPLIKALEEVEYASPIGEVLRIAPSNVIKHQGFTAQKILQWQGGEQQVIWPLELKTADPMFPFPSWEGR</sequence>
<dbReference type="PANTHER" id="PTHR30483">
    <property type="entry name" value="LEUCINE-SPECIFIC-BINDING PROTEIN"/>
    <property type="match status" value="1"/>
</dbReference>
<dbReference type="RefSeq" id="WP_169700136.1">
    <property type="nucleotide sequence ID" value="NZ_LS974202.1"/>
</dbReference>
<dbReference type="EMBL" id="LS974202">
    <property type="protein sequence ID" value="SSC13946.1"/>
    <property type="molecule type" value="Genomic_DNA"/>
</dbReference>
<dbReference type="KEGG" id="minf:MESINF_2506"/>
<dbReference type="AlphaFoldDB" id="A0A7Z7PPE2"/>
<evidence type="ECO:0000256" key="3">
    <source>
        <dbReference type="SAM" id="SignalP"/>
    </source>
</evidence>
<organism evidence="5 6">
    <name type="scientific">Mesotoga infera</name>
    <dbReference type="NCBI Taxonomy" id="1236046"/>
    <lineage>
        <taxon>Bacteria</taxon>
        <taxon>Thermotogati</taxon>
        <taxon>Thermotogota</taxon>
        <taxon>Thermotogae</taxon>
        <taxon>Kosmotogales</taxon>
        <taxon>Kosmotogaceae</taxon>
        <taxon>Mesotoga</taxon>
    </lineage>
</organism>
<gene>
    <name evidence="5" type="ORF">MESINF_2506</name>
</gene>
<evidence type="ECO:0000313" key="5">
    <source>
        <dbReference type="EMBL" id="SSC13946.1"/>
    </source>
</evidence>
<dbReference type="InterPro" id="IPR028082">
    <property type="entry name" value="Peripla_BP_I"/>
</dbReference>
<accession>A0A7Z7PPE2</accession>
<feature type="chain" id="PRO_5031319747" evidence="3">
    <location>
        <begin position="21"/>
        <end position="411"/>
    </location>
</feature>
<feature type="signal peptide" evidence="3">
    <location>
        <begin position="1"/>
        <end position="20"/>
    </location>
</feature>
<feature type="domain" description="Leucine-binding protein" evidence="4">
    <location>
        <begin position="23"/>
        <end position="378"/>
    </location>
</feature>
<dbReference type="InterPro" id="IPR051010">
    <property type="entry name" value="BCAA_transport"/>
</dbReference>
<dbReference type="Gene3D" id="3.40.50.2300">
    <property type="match status" value="2"/>
</dbReference>
<dbReference type="Proteomes" id="UP000250796">
    <property type="component" value="Chromosome MESINF"/>
</dbReference>
<evidence type="ECO:0000256" key="1">
    <source>
        <dbReference type="ARBA" id="ARBA00010062"/>
    </source>
</evidence>
<protein>
    <submittedName>
        <fullName evidence="5">ABC-type branched-chain amino acid transport system, periplasmic component</fullName>
    </submittedName>
</protein>
<dbReference type="InterPro" id="IPR028081">
    <property type="entry name" value="Leu-bd"/>
</dbReference>
<dbReference type="SUPFAM" id="SSF53822">
    <property type="entry name" value="Periplasmic binding protein-like I"/>
    <property type="match status" value="1"/>
</dbReference>